<dbReference type="PANTHER" id="PTHR45527">
    <property type="entry name" value="NONRIBOSOMAL PEPTIDE SYNTHETASE"/>
    <property type="match status" value="1"/>
</dbReference>
<dbReference type="GO" id="GO:0044550">
    <property type="term" value="P:secondary metabolite biosynthetic process"/>
    <property type="evidence" value="ECO:0007669"/>
    <property type="project" value="TreeGrafter"/>
</dbReference>
<dbReference type="SMART" id="SM00823">
    <property type="entry name" value="PKS_PP"/>
    <property type="match status" value="2"/>
</dbReference>
<dbReference type="Gene3D" id="3.40.50.12780">
    <property type="entry name" value="N-terminal domain of ligase-like"/>
    <property type="match status" value="1"/>
</dbReference>
<protein>
    <recommendedName>
        <fullName evidence="5">Carrier domain-containing protein</fullName>
    </recommendedName>
</protein>
<evidence type="ECO:0000313" key="6">
    <source>
        <dbReference type="EMBL" id="OJJ61760.1"/>
    </source>
</evidence>
<proteinExistence type="inferred from homology"/>
<comment type="similarity">
    <text evidence="4">Belongs to the NRP synthetase family.</text>
</comment>
<dbReference type="STRING" id="1036612.A0A1L9TQQ6"/>
<evidence type="ECO:0000256" key="1">
    <source>
        <dbReference type="ARBA" id="ARBA00022450"/>
    </source>
</evidence>
<dbReference type="InterPro" id="IPR001242">
    <property type="entry name" value="Condensation_dom"/>
</dbReference>
<dbReference type="InterPro" id="IPR006162">
    <property type="entry name" value="Ppantetheine_attach_site"/>
</dbReference>
<dbReference type="InterPro" id="IPR020806">
    <property type="entry name" value="PKS_PP-bd"/>
</dbReference>
<gene>
    <name evidence="6" type="ORF">ASPSYDRAFT_75781</name>
</gene>
<accession>A0A1L9TQQ6</accession>
<dbReference type="GeneID" id="63766903"/>
<dbReference type="InterPro" id="IPR000873">
    <property type="entry name" value="AMP-dep_synth/lig_dom"/>
</dbReference>
<dbReference type="RefSeq" id="XP_040705566.1">
    <property type="nucleotide sequence ID" value="XM_040850830.1"/>
</dbReference>
<dbReference type="SUPFAM" id="SSF56801">
    <property type="entry name" value="Acetyl-CoA synthetase-like"/>
    <property type="match status" value="2"/>
</dbReference>
<evidence type="ECO:0000256" key="4">
    <source>
        <dbReference type="ARBA" id="ARBA00029454"/>
    </source>
</evidence>
<dbReference type="Gene3D" id="2.30.38.10">
    <property type="entry name" value="Luciferase, Domain 3"/>
    <property type="match status" value="1"/>
</dbReference>
<dbReference type="PROSITE" id="PS50075">
    <property type="entry name" value="CARRIER"/>
    <property type="match status" value="2"/>
</dbReference>
<dbReference type="Gene3D" id="3.40.50.980">
    <property type="match status" value="2"/>
</dbReference>
<dbReference type="Pfam" id="PF00668">
    <property type="entry name" value="Condensation"/>
    <property type="match status" value="2"/>
</dbReference>
<evidence type="ECO:0000313" key="7">
    <source>
        <dbReference type="Proteomes" id="UP000184356"/>
    </source>
</evidence>
<dbReference type="InterPro" id="IPR036736">
    <property type="entry name" value="ACP-like_sf"/>
</dbReference>
<dbReference type="FunFam" id="3.40.50.980:FF:000001">
    <property type="entry name" value="Non-ribosomal peptide synthetase"/>
    <property type="match status" value="1"/>
</dbReference>
<dbReference type="CDD" id="cd19545">
    <property type="entry name" value="FUM14_C_NRPS-like"/>
    <property type="match status" value="1"/>
</dbReference>
<dbReference type="PROSITE" id="PS00455">
    <property type="entry name" value="AMP_BINDING"/>
    <property type="match status" value="2"/>
</dbReference>
<dbReference type="GO" id="GO:0043041">
    <property type="term" value="P:amino acid activation for nonribosomal peptide biosynthetic process"/>
    <property type="evidence" value="ECO:0007669"/>
    <property type="project" value="TreeGrafter"/>
</dbReference>
<dbReference type="InterPro" id="IPR023213">
    <property type="entry name" value="CAT-like_dom_sf"/>
</dbReference>
<dbReference type="PANTHER" id="PTHR45527:SF1">
    <property type="entry name" value="FATTY ACID SYNTHASE"/>
    <property type="match status" value="1"/>
</dbReference>
<dbReference type="InterPro" id="IPR009081">
    <property type="entry name" value="PP-bd_ACP"/>
</dbReference>
<name>A0A1L9TQQ6_9EURO</name>
<dbReference type="FunFam" id="3.30.300.30:FF:000015">
    <property type="entry name" value="Nonribosomal peptide synthase SidD"/>
    <property type="match status" value="2"/>
</dbReference>
<evidence type="ECO:0000256" key="3">
    <source>
        <dbReference type="ARBA" id="ARBA00022598"/>
    </source>
</evidence>
<dbReference type="EMBL" id="KV878583">
    <property type="protein sequence ID" value="OJJ61760.1"/>
    <property type="molecule type" value="Genomic_DNA"/>
</dbReference>
<dbReference type="GO" id="GO:0005737">
    <property type="term" value="C:cytoplasm"/>
    <property type="evidence" value="ECO:0007669"/>
    <property type="project" value="TreeGrafter"/>
</dbReference>
<dbReference type="Gene3D" id="3.30.559.30">
    <property type="entry name" value="Nonribosomal peptide synthetase, condensation domain"/>
    <property type="match status" value="2"/>
</dbReference>
<dbReference type="InterPro" id="IPR045851">
    <property type="entry name" value="AMP-bd_C_sf"/>
</dbReference>
<dbReference type="Gene3D" id="3.30.300.30">
    <property type="match status" value="2"/>
</dbReference>
<keyword evidence="1" id="KW-0596">Phosphopantetheine</keyword>
<dbReference type="Gene3D" id="3.30.559.10">
    <property type="entry name" value="Chloramphenicol acetyltransferase-like domain"/>
    <property type="match status" value="2"/>
</dbReference>
<dbReference type="FunFam" id="3.30.559.30:FF:000003">
    <property type="entry name" value="Nonribosomal peptide synthase SidD"/>
    <property type="match status" value="1"/>
</dbReference>
<reference evidence="7" key="1">
    <citation type="journal article" date="2017" name="Genome Biol.">
        <title>Comparative genomics reveals high biological diversity and specific adaptations in the industrially and medically important fungal genus Aspergillus.</title>
        <authorList>
            <person name="de Vries R.P."/>
            <person name="Riley R."/>
            <person name="Wiebenga A."/>
            <person name="Aguilar-Osorio G."/>
            <person name="Amillis S."/>
            <person name="Uchima C.A."/>
            <person name="Anderluh G."/>
            <person name="Asadollahi M."/>
            <person name="Askin M."/>
            <person name="Barry K."/>
            <person name="Battaglia E."/>
            <person name="Bayram O."/>
            <person name="Benocci T."/>
            <person name="Braus-Stromeyer S.A."/>
            <person name="Caldana C."/>
            <person name="Canovas D."/>
            <person name="Cerqueira G.C."/>
            <person name="Chen F."/>
            <person name="Chen W."/>
            <person name="Choi C."/>
            <person name="Clum A."/>
            <person name="Dos Santos R.A."/>
            <person name="Damasio A.R."/>
            <person name="Diallinas G."/>
            <person name="Emri T."/>
            <person name="Fekete E."/>
            <person name="Flipphi M."/>
            <person name="Freyberg S."/>
            <person name="Gallo A."/>
            <person name="Gournas C."/>
            <person name="Habgood R."/>
            <person name="Hainaut M."/>
            <person name="Harispe M.L."/>
            <person name="Henrissat B."/>
            <person name="Hilden K.S."/>
            <person name="Hope R."/>
            <person name="Hossain A."/>
            <person name="Karabika E."/>
            <person name="Karaffa L."/>
            <person name="Karanyi Z."/>
            <person name="Krasevec N."/>
            <person name="Kuo A."/>
            <person name="Kusch H."/>
            <person name="LaButti K."/>
            <person name="Lagendijk E.L."/>
            <person name="Lapidus A."/>
            <person name="Levasseur A."/>
            <person name="Lindquist E."/>
            <person name="Lipzen A."/>
            <person name="Logrieco A.F."/>
            <person name="MacCabe A."/>
            <person name="Maekelae M.R."/>
            <person name="Malavazi I."/>
            <person name="Melin P."/>
            <person name="Meyer V."/>
            <person name="Mielnichuk N."/>
            <person name="Miskei M."/>
            <person name="Molnar A.P."/>
            <person name="Mule G."/>
            <person name="Ngan C.Y."/>
            <person name="Orejas M."/>
            <person name="Orosz E."/>
            <person name="Ouedraogo J.P."/>
            <person name="Overkamp K.M."/>
            <person name="Park H.-S."/>
            <person name="Perrone G."/>
            <person name="Piumi F."/>
            <person name="Punt P.J."/>
            <person name="Ram A.F."/>
            <person name="Ramon A."/>
            <person name="Rauscher S."/>
            <person name="Record E."/>
            <person name="Riano-Pachon D.M."/>
            <person name="Robert V."/>
            <person name="Roehrig J."/>
            <person name="Ruller R."/>
            <person name="Salamov A."/>
            <person name="Salih N.S."/>
            <person name="Samson R.A."/>
            <person name="Sandor E."/>
            <person name="Sanguinetti M."/>
            <person name="Schuetze T."/>
            <person name="Sepcic K."/>
            <person name="Shelest E."/>
            <person name="Sherlock G."/>
            <person name="Sophianopoulou V."/>
            <person name="Squina F.M."/>
            <person name="Sun H."/>
            <person name="Susca A."/>
            <person name="Todd R.B."/>
            <person name="Tsang A."/>
            <person name="Unkles S.E."/>
            <person name="van de Wiele N."/>
            <person name="van Rossen-Uffink D."/>
            <person name="Oliveira J.V."/>
            <person name="Vesth T.C."/>
            <person name="Visser J."/>
            <person name="Yu J.-H."/>
            <person name="Zhou M."/>
            <person name="Andersen M.R."/>
            <person name="Archer D.B."/>
            <person name="Baker S.E."/>
            <person name="Benoit I."/>
            <person name="Brakhage A.A."/>
            <person name="Braus G.H."/>
            <person name="Fischer R."/>
            <person name="Frisvad J.C."/>
            <person name="Goldman G.H."/>
            <person name="Houbraken J."/>
            <person name="Oakley B."/>
            <person name="Pocsi I."/>
            <person name="Scazzocchio C."/>
            <person name="Seiboth B."/>
            <person name="vanKuyk P.A."/>
            <person name="Wortman J."/>
            <person name="Dyer P.S."/>
            <person name="Grigoriev I.V."/>
        </authorList>
    </citation>
    <scope>NUCLEOTIDE SEQUENCE [LARGE SCALE GENOMIC DNA]</scope>
    <source>
        <strain evidence="7">CBS 593.65</strain>
    </source>
</reference>
<feature type="domain" description="Carrier" evidence="5">
    <location>
        <begin position="1848"/>
        <end position="1921"/>
    </location>
</feature>
<dbReference type="Gene3D" id="1.10.1200.10">
    <property type="entry name" value="ACP-like"/>
    <property type="match status" value="2"/>
</dbReference>
<keyword evidence="2" id="KW-0597">Phosphoprotein</keyword>
<dbReference type="FunFam" id="3.40.50.12780:FF:000014">
    <property type="entry name" value="Nonribosomal peptide synthetase 1"/>
    <property type="match status" value="1"/>
</dbReference>
<dbReference type="GO" id="GO:0016874">
    <property type="term" value="F:ligase activity"/>
    <property type="evidence" value="ECO:0007669"/>
    <property type="project" value="UniProtKB-KW"/>
</dbReference>
<dbReference type="Pfam" id="PF00550">
    <property type="entry name" value="PP-binding"/>
    <property type="match status" value="2"/>
</dbReference>
<evidence type="ECO:0000256" key="2">
    <source>
        <dbReference type="ARBA" id="ARBA00022553"/>
    </source>
</evidence>
<evidence type="ECO:0000259" key="5">
    <source>
        <dbReference type="PROSITE" id="PS50075"/>
    </source>
</evidence>
<dbReference type="InterPro" id="IPR010071">
    <property type="entry name" value="AA_adenyl_dom"/>
</dbReference>
<dbReference type="SUPFAM" id="SSF52777">
    <property type="entry name" value="CoA-dependent acyltransferases"/>
    <property type="match status" value="4"/>
</dbReference>
<feature type="domain" description="Carrier" evidence="5">
    <location>
        <begin position="774"/>
        <end position="847"/>
    </location>
</feature>
<keyword evidence="3" id="KW-0436">Ligase</keyword>
<dbReference type="VEuPathDB" id="FungiDB:ASPSYDRAFT_75781"/>
<dbReference type="SUPFAM" id="SSF47336">
    <property type="entry name" value="ACP-like"/>
    <property type="match status" value="2"/>
</dbReference>
<dbReference type="GO" id="GO:0031177">
    <property type="term" value="F:phosphopantetheine binding"/>
    <property type="evidence" value="ECO:0007669"/>
    <property type="project" value="InterPro"/>
</dbReference>
<dbReference type="OrthoDB" id="416786at2759"/>
<dbReference type="NCBIfam" id="TIGR01733">
    <property type="entry name" value="AA-adenyl-dom"/>
    <property type="match status" value="2"/>
</dbReference>
<dbReference type="Pfam" id="PF00501">
    <property type="entry name" value="AMP-binding"/>
    <property type="match status" value="2"/>
</dbReference>
<keyword evidence="7" id="KW-1185">Reference proteome</keyword>
<organism evidence="6 7">
    <name type="scientific">Aspergillus sydowii CBS 593.65</name>
    <dbReference type="NCBI Taxonomy" id="1036612"/>
    <lineage>
        <taxon>Eukaryota</taxon>
        <taxon>Fungi</taxon>
        <taxon>Dikarya</taxon>
        <taxon>Ascomycota</taxon>
        <taxon>Pezizomycotina</taxon>
        <taxon>Eurotiomycetes</taxon>
        <taxon>Eurotiomycetidae</taxon>
        <taxon>Eurotiales</taxon>
        <taxon>Aspergillaceae</taxon>
        <taxon>Aspergillus</taxon>
        <taxon>Aspergillus subgen. Nidulantes</taxon>
    </lineage>
</organism>
<sequence length="2392" mass="263088">MSAVDRECLLPRQAPGSRQATKRSISVSRPLPDEWRNPDQLPRLVKLIKVSWSVLLGNYTGKQTPVFGYIESGNGKPGLHGDLTSPLRAHVEQWSLSSGNHGHEAKRLTMSSVQPWCNSCETDFLFDTWLWFRRKGDSASANSATHPCIDDLASDCALTILCDHDPHENTLVCSTLSSAVTSFSEVLLDSFVQVLGTVIGDPGAGGDRELSLLGPLSIDLVRKWNQPGLMATTNSSCIHTLILKKCKRQPLAPAVCAWDGALKYYELDQFSDTVARHLASRHIGPESVVPVCFEKSVWTAVAILGVLRAGAAFALLDPSYPLARLKSICEDIQPQLILTSRAQLALTQQLNETVLVLPDITQRHPPITRALRRPVTPHNAAYVAFTSGSTGKPKGVVIEHRSFCASALGNAPAQQLQPSSRVLQFASYGFDISIQEILTTLIVGGCICVPSEEQRLQDLAAAIRKLRVNWMELTPTVARRLHPDEVSLVRTVVLGGEPIQSSDVVTWSRGNQQRLLVAYGPAECTIVATVHRTPDAADPFNIGRSCSGTCWVVNPQDHHQLALLGATGELVIGGPIVGRGYINRPADASFITSPRWASQFQICPQARFYRTGDLVRYNIHDGTLQYCGRKDSQVKVQGQRVELHEIEQCAEAFHPETVAVAEILSPSRGPPRVALFLVDRCQGAVATSDSVQVDSISSTVDSGRRASFARLHQYLADRLARFMVPSLYIPLTHVPLLPTGKVDRRRLRNIVAEMPLPELMTYVSSVSKDQREMTKMEHVLHRLVVDQLQMPAGSVNCADSFFKLGGNSIMAINIVTRLRKQGWALSMSDFFSHQTIAALARVAVPVQPTRPIPAFSLMGDDAQTALRRAAEQCRMSEERILDAFPCTPVQEAMMYLSSDGGMDFTGTFAFQLPRDIDMNLFKRSWQQIVTARAILRTRLVRHASDEVYQVVTKDDPSWTEGLALEGVVKTINAYHLAFGQPLIRYGIAGQGPGGKGPLFVLRMHHAVFDGWSYWSLLDDVEQLYHGKSLPNREGMQQLLHYRARLDRTAAGRFWRDSFSGFGSPLFPAAPPGWVRPRRMAVKQRQISLSTTTPNAGYTTATVVQLAWAILQASRTGLDDVVFGTTVSGRNAPVPGIENLMGPTIATFPMRVALDPASTVQSTLEGIQSWMSSTIPFEQTGLVQIGQASPEAALACQFQTLLVIQPRPLLKQSQLLADVPQNQTQQHRFTSHILTIVVEIQEKQGVQVEAIFDGNVLDPWLIDHALGQFEGFVCRILDRPDATLDAIRGFTNCDREQIRSWNPEPTFQVSRVHDAIQSWLSCQPEAPAVSSWDGAFTYRELFEHARQWAAHLQVEGASPGETIAICMERSRWQIVAMLGVLIGGCAFMMLEPAFPPQRLRQMCSAGNVARVIASSTTAAEVDRIGLQTTVPTAELLLLAPRSCDASVPGPPSPDPHIPMYVAFTSGSTGLPKGIVIEHAMCHTSAQAYQASFALGKTSRVLYNSSVAFDAMILETMWTLLAGGCICIPSEEDRLGDLPRAMRHLKVNWAVLTPSVARMLSPAELPALDTLLLAGEAVSTADIDKWAGQVQLKVGYGPAECAVSSTTREVSSRTPAEPSNIGRCLNGRAWIVDPDSHHRLLPVGATGELLLSGAMVARGYLNNPAKSQASFVRGPSWGPDFGIAADERFYRTGDLVRYTADGTMVFMGRRDTQVKLHGQRIELQEIEQQAAQSLADQIAVAGLVPFKALTRSMLVLFLAPRKIGQAQPGLFEDVNEQNRLLAESLLASLRAVLAPYMVPSVVIPIAWLPLSPSGKTDRRLLLDKASQLSAERLALYFDTKTKSPQRGPSTPTQTLVRRIFADILKTPEDTLGIDQSFFEMGGNSLLAMQLLAACRKHGLAITMVDLLERKSIAVLSEQLEWRDLHPRPAIQTAKAPGYHTMCRQGSRLEHARRGMMSHVTADSIQDAFECPAPHVGIIADQLSNAGMHKQRCIWEIQSSGRVKVADVAYALEQVIQRHAMLRSVLLPWPGDPLRPTQVVLKSVDRVIQIWNTPPVQSPAALWSHKPVRCLEGSMPHHSILAEGPHGQVWWLFEFDKALIDAASMTILLHEIAALSLNRSCQMDPAPCYSQYAAFVNALQPAEAHLPFWKDTLRGIAPCLFPKSRGLPLRACGPPPRVRTIIKRINDSATLTGVSQASGLTVTNIFQTIWGLVLARTLHSVEVCFGTLKSCRDAAVPGILQMVGPVFNIVPCRLRFSSVHPTPDELLHTLRCNQAAMTDRTRHQHTSLQRILHATGQDCLFNTCLTVQPAMALDTPDQQPIHLKLLETYDPTEYKVVAAVILFHSHAELHIRYWDDFLSESDARCLRDTLCGVMAEVTAVLGSARASKRQRFRTS</sequence>
<dbReference type="PROSITE" id="PS00012">
    <property type="entry name" value="PHOSPHOPANTETHEINE"/>
    <property type="match status" value="1"/>
</dbReference>
<dbReference type="InterPro" id="IPR020845">
    <property type="entry name" value="AMP-binding_CS"/>
</dbReference>
<dbReference type="InterPro" id="IPR042099">
    <property type="entry name" value="ANL_N_sf"/>
</dbReference>
<dbReference type="CDD" id="cd05918">
    <property type="entry name" value="A_NRPS_SidN3_like"/>
    <property type="match status" value="2"/>
</dbReference>
<dbReference type="Proteomes" id="UP000184356">
    <property type="component" value="Unassembled WGS sequence"/>
</dbReference>